<dbReference type="Pfam" id="PF00293">
    <property type="entry name" value="NUDIX"/>
    <property type="match status" value="1"/>
</dbReference>
<evidence type="ECO:0000313" key="9">
    <source>
        <dbReference type="EMBL" id="SQI41010.1"/>
    </source>
</evidence>
<dbReference type="CDD" id="cd03426">
    <property type="entry name" value="NUDIX_CoAse_Nudt7"/>
    <property type="match status" value="1"/>
</dbReference>
<proteinExistence type="inferred from homology"/>
<dbReference type="Gene3D" id="3.90.79.10">
    <property type="entry name" value="Nucleoside Triphosphate Pyrophosphohydrolase"/>
    <property type="match status" value="1"/>
</dbReference>
<evidence type="ECO:0000256" key="3">
    <source>
        <dbReference type="ARBA" id="ARBA00006506"/>
    </source>
</evidence>
<dbReference type="InterPro" id="IPR015797">
    <property type="entry name" value="NUDIX_hydrolase-like_dom_sf"/>
</dbReference>
<comment type="cofactor">
    <cofactor evidence="1">
        <name>Mn(2+)</name>
        <dbReference type="ChEBI" id="CHEBI:29035"/>
    </cofactor>
</comment>
<dbReference type="EC" id="3.6.1.55" evidence="9"/>
<dbReference type="AlphaFoldDB" id="A0A2X4V6V2"/>
<keyword evidence="5 9" id="KW-0378">Hydrolase</keyword>
<dbReference type="OrthoDB" id="9802805at2"/>
<evidence type="ECO:0000256" key="2">
    <source>
        <dbReference type="ARBA" id="ARBA00001946"/>
    </source>
</evidence>
<dbReference type="KEGG" id="lri:NCTC12151_01884"/>
<comment type="similarity">
    <text evidence="3">Belongs to the Nudix hydrolase family. PCD1 subfamily.</text>
</comment>
<evidence type="ECO:0000259" key="8">
    <source>
        <dbReference type="PROSITE" id="PS51462"/>
    </source>
</evidence>
<dbReference type="RefSeq" id="WP_111740402.1">
    <property type="nucleotide sequence ID" value="NZ_LR698987.1"/>
</dbReference>
<dbReference type="GO" id="GO:0000287">
    <property type="term" value="F:magnesium ion binding"/>
    <property type="evidence" value="ECO:0007669"/>
    <property type="project" value="InterPro"/>
</dbReference>
<dbReference type="GO" id="GO:0010945">
    <property type="term" value="F:coenzyme A diphosphatase activity"/>
    <property type="evidence" value="ECO:0007669"/>
    <property type="project" value="InterPro"/>
</dbReference>
<dbReference type="GO" id="GO:0009132">
    <property type="term" value="P:nucleoside diphosphate metabolic process"/>
    <property type="evidence" value="ECO:0007669"/>
    <property type="project" value="InterPro"/>
</dbReference>
<dbReference type="PROSITE" id="PS01293">
    <property type="entry name" value="NUDIX_COA"/>
    <property type="match status" value="1"/>
</dbReference>
<dbReference type="PANTHER" id="PTHR12992">
    <property type="entry name" value="NUDIX HYDROLASE"/>
    <property type="match status" value="1"/>
</dbReference>
<evidence type="ECO:0000313" key="10">
    <source>
        <dbReference type="Proteomes" id="UP000249005"/>
    </source>
</evidence>
<dbReference type="GO" id="GO:0030145">
    <property type="term" value="F:manganese ion binding"/>
    <property type="evidence" value="ECO:0007669"/>
    <property type="project" value="InterPro"/>
</dbReference>
<keyword evidence="10" id="KW-1185">Reference proteome</keyword>
<dbReference type="PANTHER" id="PTHR12992:SF11">
    <property type="entry name" value="MITOCHONDRIAL COENZYME A DIPHOSPHATASE NUDT8"/>
    <property type="match status" value="1"/>
</dbReference>
<sequence>MNNDILNLFIQRFQLRALPEPLSGRQTRQAAVLIPIVRKENPSILLTRRSSSLRHHPGQIAFPGGAADISDLSLSTTALREANEEIGLNPKDVSILGQLSPQDSISGYRVTPIIGLLPSGLQFKQNSDEVDSLFEVPLTHILRLQNYRTLSVYRRGKESNIYAVPYEEHFIWGLTASILRQLAIQTEFPA</sequence>
<dbReference type="GO" id="GO:0035539">
    <property type="term" value="F:8-oxo-7,8-dihydrodeoxyguanosine triphosphate pyrophosphatase activity"/>
    <property type="evidence" value="ECO:0007669"/>
    <property type="project" value="UniProtKB-EC"/>
</dbReference>
<organism evidence="9 10">
    <name type="scientific">Leminorella richardii</name>
    <dbReference type="NCBI Taxonomy" id="158841"/>
    <lineage>
        <taxon>Bacteria</taxon>
        <taxon>Pseudomonadati</taxon>
        <taxon>Pseudomonadota</taxon>
        <taxon>Gammaproteobacteria</taxon>
        <taxon>Enterobacterales</taxon>
        <taxon>Budviciaceae</taxon>
        <taxon>Leminorella</taxon>
    </lineage>
</organism>
<feature type="domain" description="Nudix hydrolase" evidence="8">
    <location>
        <begin position="27"/>
        <end position="158"/>
    </location>
</feature>
<dbReference type="Proteomes" id="UP000249005">
    <property type="component" value="Chromosome 1"/>
</dbReference>
<keyword evidence="7" id="KW-0464">Manganese</keyword>
<dbReference type="NCBIfam" id="NF007980">
    <property type="entry name" value="PRK10707.1"/>
    <property type="match status" value="1"/>
</dbReference>
<comment type="cofactor">
    <cofactor evidence="2">
        <name>Mg(2+)</name>
        <dbReference type="ChEBI" id="CHEBI:18420"/>
    </cofactor>
</comment>
<dbReference type="EMBL" id="LS483470">
    <property type="protein sequence ID" value="SQI41010.1"/>
    <property type="molecule type" value="Genomic_DNA"/>
</dbReference>
<evidence type="ECO:0000256" key="1">
    <source>
        <dbReference type="ARBA" id="ARBA00001936"/>
    </source>
</evidence>
<gene>
    <name evidence="9" type="primary">mutT_1</name>
    <name evidence="9" type="ORF">NCTC12151_01884</name>
</gene>
<reference evidence="9 10" key="1">
    <citation type="submission" date="2018-06" db="EMBL/GenBank/DDBJ databases">
        <authorList>
            <consortium name="Pathogen Informatics"/>
            <person name="Doyle S."/>
        </authorList>
    </citation>
    <scope>NUCLEOTIDE SEQUENCE [LARGE SCALE GENOMIC DNA]</scope>
    <source>
        <strain evidence="9 10">NCTC12151</strain>
    </source>
</reference>
<accession>A0A2X4V6V2</accession>
<protein>
    <submittedName>
        <fullName evidence="9">8-oxo-dGTP diphosphatase</fullName>
        <ecNumber evidence="9">3.6.1.55</ecNumber>
    </submittedName>
</protein>
<dbReference type="PROSITE" id="PS51462">
    <property type="entry name" value="NUDIX"/>
    <property type="match status" value="1"/>
</dbReference>
<name>A0A2X4V6V2_9GAMM</name>
<dbReference type="SUPFAM" id="SSF55811">
    <property type="entry name" value="Nudix"/>
    <property type="match status" value="1"/>
</dbReference>
<dbReference type="InterPro" id="IPR000086">
    <property type="entry name" value="NUDIX_hydrolase_dom"/>
</dbReference>
<dbReference type="InterPro" id="IPR000059">
    <property type="entry name" value="NUDIX_hydrolase_NudL_CS"/>
</dbReference>
<dbReference type="InterPro" id="IPR045121">
    <property type="entry name" value="CoAse"/>
</dbReference>
<evidence type="ECO:0000256" key="5">
    <source>
        <dbReference type="ARBA" id="ARBA00022801"/>
    </source>
</evidence>
<evidence type="ECO:0000256" key="6">
    <source>
        <dbReference type="ARBA" id="ARBA00022842"/>
    </source>
</evidence>
<evidence type="ECO:0000256" key="4">
    <source>
        <dbReference type="ARBA" id="ARBA00022723"/>
    </source>
</evidence>
<evidence type="ECO:0000256" key="7">
    <source>
        <dbReference type="ARBA" id="ARBA00023211"/>
    </source>
</evidence>
<keyword evidence="4" id="KW-0479">Metal-binding</keyword>
<keyword evidence="6" id="KW-0460">Magnesium</keyword>